<evidence type="ECO:0000256" key="2">
    <source>
        <dbReference type="ARBA" id="ARBA00009348"/>
    </source>
</evidence>
<dbReference type="GO" id="GO:0004308">
    <property type="term" value="F:exo-alpha-sialidase activity"/>
    <property type="evidence" value="ECO:0007669"/>
    <property type="project" value="UniProtKB-EC"/>
</dbReference>
<evidence type="ECO:0000256" key="1">
    <source>
        <dbReference type="ARBA" id="ARBA00000427"/>
    </source>
</evidence>
<accession>A0A269TLD9</accession>
<dbReference type="GO" id="GO:0006689">
    <property type="term" value="P:ganglioside catabolic process"/>
    <property type="evidence" value="ECO:0007669"/>
    <property type="project" value="TreeGrafter"/>
</dbReference>
<dbReference type="GO" id="GO:0016020">
    <property type="term" value="C:membrane"/>
    <property type="evidence" value="ECO:0007669"/>
    <property type="project" value="TreeGrafter"/>
</dbReference>
<name>A0A269TLD9_9BACT</name>
<sequence length="482" mass="56543">MKISKISSQILFAHNEANSHSYRIPSLLKLKNNNLIAIVDQRLDSQLDAPYSEINQVVKISKDDQKFSPLKIIMSFKHDKNIKASFIDSSIIQDKFNRVHLLVDIFPSNGGLMPIVNKLNPLNNLDKVDQNGLPYLYDTNLNKYYLVSDYKKTNEYFIFEPQNKKVEKLKIKYYFDSENSKFYFDLYELKNQEYEYLYSLFDASKNDRFYLTSGSYLAHFISKDFGNSFKLNSFLNYLFINKSNNINATVVSPGRAVSIEDDEKNEQLIFNVYETKNALPHKVYELKYNTGINKWTVGTYLNENLCNQCLSETAIIKSKDKTLYAISRNPNYGKLLVSQKKHHSNYWSDLDYLKCNQSQFDLRNINTQIMHGVANFNYLDDEYVLVSLPSTKDRKEGNLFLFKNYDFKNILMHYKITNKDESFGYSNIEILNIENNKIKFAILYEMSYSKKMGLEWLGEEGQDETDYKNPSEIIYDVFELIF</sequence>
<gene>
    <name evidence="4" type="ORF">CJJ23_01390</name>
</gene>
<dbReference type="GO" id="GO:0009313">
    <property type="term" value="P:oligosaccharide catabolic process"/>
    <property type="evidence" value="ECO:0007669"/>
    <property type="project" value="TreeGrafter"/>
</dbReference>
<dbReference type="PANTHER" id="PTHR10628">
    <property type="entry name" value="SIALIDASE"/>
    <property type="match status" value="1"/>
</dbReference>
<dbReference type="EMBL" id="NQNY01000003">
    <property type="protein sequence ID" value="PAK21585.1"/>
    <property type="molecule type" value="Genomic_DNA"/>
</dbReference>
<dbReference type="OrthoDB" id="395716at2"/>
<dbReference type="SUPFAM" id="SSF50939">
    <property type="entry name" value="Sialidases"/>
    <property type="match status" value="1"/>
</dbReference>
<comment type="catalytic activity">
    <reaction evidence="1">
        <text>Hydrolysis of alpha-(2-&gt;3)-, alpha-(2-&gt;6)-, alpha-(2-&gt;8)- glycosidic linkages of terminal sialic acid residues in oligosaccharides, glycoproteins, glycolipids, colominic acid and synthetic substrates.</text>
        <dbReference type="EC" id="3.2.1.18"/>
    </reaction>
</comment>
<evidence type="ECO:0000313" key="4">
    <source>
        <dbReference type="EMBL" id="PAK21585.1"/>
    </source>
</evidence>
<comment type="similarity">
    <text evidence="2">Belongs to the glycosyl hydrolase 33 family.</text>
</comment>
<protein>
    <recommendedName>
        <fullName evidence="3">exo-alpha-sialidase</fullName>
        <ecNumber evidence="3">3.2.1.18</ecNumber>
    </recommendedName>
</protein>
<comment type="caution">
    <text evidence="4">The sequence shown here is derived from an EMBL/GenBank/DDBJ whole genome shotgun (WGS) entry which is preliminary data.</text>
</comment>
<proteinExistence type="inferred from homology"/>
<reference evidence="5" key="1">
    <citation type="submission" date="2017-08" db="EMBL/GenBank/DDBJ databases">
        <authorList>
            <person name="Alvarez-Ponce D."/>
            <person name="Weitzman C.L."/>
            <person name="Tillett R.L."/>
            <person name="Sandmeier F.C."/>
            <person name="Tracy C.R."/>
        </authorList>
    </citation>
    <scope>NUCLEOTIDE SEQUENCE [LARGE SCALE GENOMIC DNA]</scope>
    <source>
        <strain evidence="5">723</strain>
    </source>
</reference>
<dbReference type="Gene3D" id="2.40.220.10">
    <property type="entry name" value="Intramolecular Trans-sialidase, Domain 3"/>
    <property type="match status" value="1"/>
</dbReference>
<dbReference type="PANTHER" id="PTHR10628:SF30">
    <property type="entry name" value="EXO-ALPHA-SIALIDASE"/>
    <property type="match status" value="1"/>
</dbReference>
<dbReference type="EC" id="3.2.1.18" evidence="3"/>
<dbReference type="CDD" id="cd15482">
    <property type="entry name" value="Sialidase_non-viral"/>
    <property type="match status" value="1"/>
</dbReference>
<dbReference type="Proteomes" id="UP000216943">
    <property type="component" value="Unassembled WGS sequence"/>
</dbReference>
<evidence type="ECO:0000256" key="3">
    <source>
        <dbReference type="ARBA" id="ARBA00012733"/>
    </source>
</evidence>
<dbReference type="InterPro" id="IPR026856">
    <property type="entry name" value="Sialidase_fam"/>
</dbReference>
<evidence type="ECO:0000313" key="5">
    <source>
        <dbReference type="Proteomes" id="UP000216943"/>
    </source>
</evidence>
<dbReference type="InterPro" id="IPR023364">
    <property type="entry name" value="Trans_sialidase_dom3"/>
</dbReference>
<dbReference type="GO" id="GO:0005737">
    <property type="term" value="C:cytoplasm"/>
    <property type="evidence" value="ECO:0007669"/>
    <property type="project" value="TreeGrafter"/>
</dbReference>
<organism evidence="4 5">
    <name type="scientific">Mycoplasmopsis agassizii</name>
    <dbReference type="NCBI Taxonomy" id="33922"/>
    <lineage>
        <taxon>Bacteria</taxon>
        <taxon>Bacillati</taxon>
        <taxon>Mycoplasmatota</taxon>
        <taxon>Mycoplasmoidales</taxon>
        <taxon>Metamycoplasmataceae</taxon>
        <taxon>Mycoplasmopsis</taxon>
    </lineage>
</organism>
<dbReference type="InterPro" id="IPR036278">
    <property type="entry name" value="Sialidase_sf"/>
</dbReference>
<dbReference type="Gene3D" id="2.120.10.10">
    <property type="match status" value="1"/>
</dbReference>
<dbReference type="RefSeq" id="WP_095334597.1">
    <property type="nucleotide sequence ID" value="NZ_NQNY01000003.1"/>
</dbReference>
<dbReference type="AlphaFoldDB" id="A0A269TLD9"/>